<evidence type="ECO:0000313" key="4">
    <source>
        <dbReference type="EMBL" id="KAF7635469.1"/>
    </source>
</evidence>
<name>A0A8S9ZPZ1_9BILA</name>
<comment type="caution">
    <text evidence="4">The sequence shown here is derived from an EMBL/GenBank/DDBJ whole genome shotgun (WGS) entry which is preliminary data.</text>
</comment>
<dbReference type="PROSITE" id="PS51670">
    <property type="entry name" value="SHKT"/>
    <property type="match status" value="2"/>
</dbReference>
<dbReference type="AlphaFoldDB" id="A0A8S9ZPZ1"/>
<organism evidence="4 5">
    <name type="scientific">Meloidogyne graminicola</name>
    <dbReference type="NCBI Taxonomy" id="189291"/>
    <lineage>
        <taxon>Eukaryota</taxon>
        <taxon>Metazoa</taxon>
        <taxon>Ecdysozoa</taxon>
        <taxon>Nematoda</taxon>
        <taxon>Chromadorea</taxon>
        <taxon>Rhabditida</taxon>
        <taxon>Tylenchina</taxon>
        <taxon>Tylenchomorpha</taxon>
        <taxon>Tylenchoidea</taxon>
        <taxon>Meloidogynidae</taxon>
        <taxon>Meloidogyninae</taxon>
        <taxon>Meloidogyne</taxon>
    </lineage>
</organism>
<evidence type="ECO:0000256" key="2">
    <source>
        <dbReference type="SAM" id="Phobius"/>
    </source>
</evidence>
<proteinExistence type="predicted"/>
<dbReference type="InterPro" id="IPR003582">
    <property type="entry name" value="ShKT_dom"/>
</dbReference>
<sequence length="243" mass="26935">MIIKRKISNKLIYYNFLIFNSYILFINAARYRCGGITFDSNDATNECVSTITQQTQGVQLALKDMHCRKNPQWGCEQYTDVNGGRKFYCCPQLCADSAQTRILIDNTPKCSNGICQSDRTKTCIHTSTGEDYCCPPSQGGGTSGGGGGTSGGTQIGDCTDKKDNCNDLADLCIIIYSYEGMYRDCPKTCNVCGECQDLGTDCSDRQKTGYCDRQIYFDLMKWQCKKSCNFCNNTQTPRGLPVG</sequence>
<protein>
    <recommendedName>
        <fullName evidence="3">ShKT domain-containing protein</fullName>
    </recommendedName>
</protein>
<evidence type="ECO:0000259" key="3">
    <source>
        <dbReference type="PROSITE" id="PS51670"/>
    </source>
</evidence>
<evidence type="ECO:0000256" key="1">
    <source>
        <dbReference type="PROSITE-ProRule" id="PRU01005"/>
    </source>
</evidence>
<reference evidence="4" key="1">
    <citation type="journal article" date="2020" name="Ecol. Evol.">
        <title>Genome structure and content of the rice root-knot nematode (Meloidogyne graminicola).</title>
        <authorList>
            <person name="Phan N.T."/>
            <person name="Danchin E.G.J."/>
            <person name="Klopp C."/>
            <person name="Perfus-Barbeoch L."/>
            <person name="Kozlowski D.K."/>
            <person name="Koutsovoulos G.D."/>
            <person name="Lopez-Roques C."/>
            <person name="Bouchez O."/>
            <person name="Zahm M."/>
            <person name="Besnard G."/>
            <person name="Bellafiore S."/>
        </authorList>
    </citation>
    <scope>NUCLEOTIDE SEQUENCE</scope>
    <source>
        <strain evidence="4">VN-18</strain>
    </source>
</reference>
<dbReference type="OrthoDB" id="5877654at2759"/>
<comment type="caution">
    <text evidence="1">Lacks conserved residue(s) required for the propagation of feature annotation.</text>
</comment>
<keyword evidence="5" id="KW-1185">Reference proteome</keyword>
<dbReference type="Gene3D" id="1.10.10.1940">
    <property type="match status" value="1"/>
</dbReference>
<dbReference type="Proteomes" id="UP000605970">
    <property type="component" value="Unassembled WGS sequence"/>
</dbReference>
<feature type="domain" description="ShKT" evidence="3">
    <location>
        <begin position="195"/>
        <end position="231"/>
    </location>
</feature>
<keyword evidence="2" id="KW-0472">Membrane</keyword>
<keyword evidence="2" id="KW-1133">Transmembrane helix</keyword>
<evidence type="ECO:0000313" key="5">
    <source>
        <dbReference type="Proteomes" id="UP000605970"/>
    </source>
</evidence>
<keyword evidence="2" id="KW-0812">Transmembrane</keyword>
<dbReference type="EMBL" id="JABEBT010000042">
    <property type="protein sequence ID" value="KAF7635469.1"/>
    <property type="molecule type" value="Genomic_DNA"/>
</dbReference>
<keyword evidence="1" id="KW-1015">Disulfide bond</keyword>
<feature type="transmembrane region" description="Helical" evidence="2">
    <location>
        <begin position="12"/>
        <end position="31"/>
    </location>
</feature>
<feature type="domain" description="ShKT" evidence="3">
    <location>
        <begin position="158"/>
        <end position="192"/>
    </location>
</feature>
<dbReference type="SMART" id="SM00254">
    <property type="entry name" value="ShKT"/>
    <property type="match status" value="2"/>
</dbReference>
<feature type="disulfide bond" evidence="1">
    <location>
        <begin position="158"/>
        <end position="192"/>
    </location>
</feature>
<gene>
    <name evidence="4" type="ORF">Mgra_00005145</name>
</gene>
<accession>A0A8S9ZPZ1</accession>
<dbReference type="Pfam" id="PF01549">
    <property type="entry name" value="ShK"/>
    <property type="match status" value="2"/>
</dbReference>